<accession>A0A5C6FXT3</accession>
<dbReference type="AlphaFoldDB" id="A0A5C6FXT3"/>
<feature type="region of interest" description="Disordered" evidence="1">
    <location>
        <begin position="380"/>
        <end position="401"/>
    </location>
</feature>
<dbReference type="EMBL" id="SJPZ01000001">
    <property type="protein sequence ID" value="TWU66445.1"/>
    <property type="molecule type" value="Genomic_DNA"/>
</dbReference>
<evidence type="ECO:0000313" key="2">
    <source>
        <dbReference type="EMBL" id="TWU66445.1"/>
    </source>
</evidence>
<dbReference type="RefSeq" id="WP_146413072.1">
    <property type="nucleotide sequence ID" value="NZ_SJPZ01000001.1"/>
</dbReference>
<organism evidence="2 3">
    <name type="scientific">Crateriforma conspicua</name>
    <dbReference type="NCBI Taxonomy" id="2527996"/>
    <lineage>
        <taxon>Bacteria</taxon>
        <taxon>Pseudomonadati</taxon>
        <taxon>Planctomycetota</taxon>
        <taxon>Planctomycetia</taxon>
        <taxon>Planctomycetales</taxon>
        <taxon>Planctomycetaceae</taxon>
        <taxon>Crateriforma</taxon>
    </lineage>
</organism>
<gene>
    <name evidence="2" type="ORF">V7x_20110</name>
</gene>
<sequence length="739" mass="81331">MSVVSISTNDPVAYPRTRLPNSPRCWTRASWADDWTLRPDLVPTESTWVAASAGESGTAELLYRYGRVLLPGANAYEDFAPITARGFYVLIEWPTDDGDPMYWLGFAESAITTDHHPARGGLPMSGLQTLPCFDLYRGLQESWVTSTIVDDPAGGVTPRRNESGAVFNRNQIGNRNATKRSIDDSDSAYAFNHPQDGGDFWSTRDIVEHLFAFHLPTPEQTKDDDSIPWQISGLDNLPDWDRPTVATDGRSVASILEDLVRPERMINFRLGITGTPAADDTDPPTIDAVHVVAFTHLESALSVPAFESLPANDDQVEFETELDPLTDTTVDSDDSDVVDQLIVRGPREIAVGTIDYEASAAWEADWTSADETAYADAASGDPGYATLDQDQQRSRNQHVRRSGKLRKVFRSFRLAKQWDGLTVLEDPFFRPIPAEDEMDDPTPYVPFLGNVEVLENLPLYQEIDYAGDVSSIDESDGRTPMQPLFLMEYPSGSTFATIEARQIGNMEFGFSVTEAAELPFNVSPEIDNDFGPRVLLDVSGGPQHAIAGNTFSGTDQDAPQTLYGPYDYKTLKTTVAMRGDRRREVRRPADDEVDGLDVVRRKLITLEDAALQEVHLAADTVVGVAADGTEVVSDGGLIRDPSDQLESIADLLETHYLSPRYRFELQTARRLDGVHVGTLVTTAEGHEEAINAPVVQVTVRSPMTLGDDAPEPPTMTLIAAATPADPLAFLRRDQLEPLQ</sequence>
<proteinExistence type="predicted"/>
<name>A0A5C6FXT3_9PLAN</name>
<dbReference type="Proteomes" id="UP000316476">
    <property type="component" value="Unassembled WGS sequence"/>
</dbReference>
<comment type="caution">
    <text evidence="2">The sequence shown here is derived from an EMBL/GenBank/DDBJ whole genome shotgun (WGS) entry which is preliminary data.</text>
</comment>
<dbReference type="OrthoDB" id="261206at2"/>
<protein>
    <submittedName>
        <fullName evidence="2">Uncharacterized protein</fullName>
    </submittedName>
</protein>
<evidence type="ECO:0000313" key="3">
    <source>
        <dbReference type="Proteomes" id="UP000316476"/>
    </source>
</evidence>
<reference evidence="2 3" key="1">
    <citation type="submission" date="2019-02" db="EMBL/GenBank/DDBJ databases">
        <title>Deep-cultivation of Planctomycetes and their phenomic and genomic characterization uncovers novel biology.</title>
        <authorList>
            <person name="Wiegand S."/>
            <person name="Jogler M."/>
            <person name="Boedeker C."/>
            <person name="Pinto D."/>
            <person name="Vollmers J."/>
            <person name="Rivas-Marin E."/>
            <person name="Kohn T."/>
            <person name="Peeters S.H."/>
            <person name="Heuer A."/>
            <person name="Rast P."/>
            <person name="Oberbeckmann S."/>
            <person name="Bunk B."/>
            <person name="Jeske O."/>
            <person name="Meyerdierks A."/>
            <person name="Storesund J.E."/>
            <person name="Kallscheuer N."/>
            <person name="Luecker S."/>
            <person name="Lage O.M."/>
            <person name="Pohl T."/>
            <person name="Merkel B.J."/>
            <person name="Hornburger P."/>
            <person name="Mueller R.-W."/>
            <person name="Bruemmer F."/>
            <person name="Labrenz M."/>
            <person name="Spormann A.M."/>
            <person name="Op Den Camp H."/>
            <person name="Overmann J."/>
            <person name="Amann R."/>
            <person name="Jetten M.S.M."/>
            <person name="Mascher T."/>
            <person name="Medema M.H."/>
            <person name="Devos D.P."/>
            <person name="Kaster A.-K."/>
            <person name="Ovreas L."/>
            <person name="Rohde M."/>
            <person name="Galperin M.Y."/>
            <person name="Jogler C."/>
        </authorList>
    </citation>
    <scope>NUCLEOTIDE SEQUENCE [LARGE SCALE GENOMIC DNA]</scope>
    <source>
        <strain evidence="2 3">V7</strain>
    </source>
</reference>
<evidence type="ECO:0000256" key="1">
    <source>
        <dbReference type="SAM" id="MobiDB-lite"/>
    </source>
</evidence>